<dbReference type="RefSeq" id="WP_330075967.1">
    <property type="nucleotide sequence ID" value="NZ_JAZDQJ010000022.1"/>
</dbReference>
<dbReference type="PROSITE" id="PS51257">
    <property type="entry name" value="PROKAR_LIPOPROTEIN"/>
    <property type="match status" value="1"/>
</dbReference>
<feature type="chain" id="PRO_5046906064" evidence="1">
    <location>
        <begin position="19"/>
        <end position="41"/>
    </location>
</feature>
<accession>A0ABU7HUK3</accession>
<keyword evidence="1" id="KW-0732">Signal</keyword>
<protein>
    <submittedName>
        <fullName evidence="2">Type VI secretion protein</fullName>
    </submittedName>
</protein>
<keyword evidence="3" id="KW-1185">Reference proteome</keyword>
<comment type="caution">
    <text evidence="2">The sequence shown here is derived from an EMBL/GenBank/DDBJ whole genome shotgun (WGS) entry which is preliminary data.</text>
</comment>
<name>A0ABU7HUK3_9PSED</name>
<organism evidence="2 3">
    <name type="scientific">Pseudomonas ulcerans</name>
    <dbReference type="NCBI Taxonomy" id="3115852"/>
    <lineage>
        <taxon>Bacteria</taxon>
        <taxon>Pseudomonadati</taxon>
        <taxon>Pseudomonadota</taxon>
        <taxon>Gammaproteobacteria</taxon>
        <taxon>Pseudomonadales</taxon>
        <taxon>Pseudomonadaceae</taxon>
        <taxon>Pseudomonas</taxon>
    </lineage>
</organism>
<dbReference type="EMBL" id="JAZDQJ010000022">
    <property type="protein sequence ID" value="MEE1935214.1"/>
    <property type="molecule type" value="Genomic_DNA"/>
</dbReference>
<evidence type="ECO:0000313" key="3">
    <source>
        <dbReference type="Proteomes" id="UP001335100"/>
    </source>
</evidence>
<proteinExistence type="predicted"/>
<reference evidence="2 3" key="1">
    <citation type="submission" date="2024-01" db="EMBL/GenBank/DDBJ databases">
        <title>Unpublished Manusciprt.</title>
        <authorList>
            <person name="Duman M."/>
            <person name="Valdes E.G."/>
            <person name="Ajmi N."/>
            <person name="Altun S."/>
            <person name="Saticioglu I.B."/>
        </authorList>
    </citation>
    <scope>NUCLEOTIDE SEQUENCE [LARGE SCALE GENOMIC DNA]</scope>
    <source>
        <strain evidence="2 3">148P</strain>
    </source>
</reference>
<gene>
    <name evidence="2" type="ORF">V0R50_18445</name>
</gene>
<sequence>MRCFPLCFFLLLSLAGCSGNYVYSDADYRPLGDPRALERGV</sequence>
<dbReference type="Proteomes" id="UP001335100">
    <property type="component" value="Unassembled WGS sequence"/>
</dbReference>
<evidence type="ECO:0000313" key="2">
    <source>
        <dbReference type="EMBL" id="MEE1935214.1"/>
    </source>
</evidence>
<evidence type="ECO:0000256" key="1">
    <source>
        <dbReference type="SAM" id="SignalP"/>
    </source>
</evidence>
<feature type="signal peptide" evidence="1">
    <location>
        <begin position="1"/>
        <end position="18"/>
    </location>
</feature>